<dbReference type="PANTHER" id="PTHR22600">
    <property type="entry name" value="BETA-HEXOSAMINIDASE"/>
    <property type="match status" value="1"/>
</dbReference>
<dbReference type="PANTHER" id="PTHR22600:SF57">
    <property type="entry name" value="BETA-N-ACETYLHEXOSAMINIDASE"/>
    <property type="match status" value="1"/>
</dbReference>
<evidence type="ECO:0000259" key="9">
    <source>
        <dbReference type="Pfam" id="PF02838"/>
    </source>
</evidence>
<dbReference type="InterPro" id="IPR015882">
    <property type="entry name" value="HEX_bac_N"/>
</dbReference>
<evidence type="ECO:0000259" key="8">
    <source>
        <dbReference type="Pfam" id="PF00728"/>
    </source>
</evidence>
<dbReference type="AlphaFoldDB" id="A0A3A4ANF6"/>
<dbReference type="RefSeq" id="WP_119928859.1">
    <property type="nucleotide sequence ID" value="NZ_QZEY01000010.1"/>
</dbReference>
<dbReference type="GO" id="GO:0004563">
    <property type="term" value="F:beta-N-acetylhexosaminidase activity"/>
    <property type="evidence" value="ECO:0007669"/>
    <property type="project" value="UniProtKB-EC"/>
</dbReference>
<dbReference type="GO" id="GO:0005975">
    <property type="term" value="P:carbohydrate metabolic process"/>
    <property type="evidence" value="ECO:0007669"/>
    <property type="project" value="InterPro"/>
</dbReference>
<evidence type="ECO:0000256" key="2">
    <source>
        <dbReference type="ARBA" id="ARBA00006285"/>
    </source>
</evidence>
<keyword evidence="4" id="KW-0378">Hydrolase</keyword>
<dbReference type="InterPro" id="IPR017853">
    <property type="entry name" value="GH"/>
</dbReference>
<dbReference type="PRINTS" id="PR00738">
    <property type="entry name" value="GLHYDRLASE20"/>
</dbReference>
<evidence type="ECO:0000313" key="10">
    <source>
        <dbReference type="EMBL" id="RJL30079.1"/>
    </source>
</evidence>
<feature type="domain" description="Glycoside hydrolase family 20 catalytic" evidence="8">
    <location>
        <begin position="182"/>
        <end position="337"/>
    </location>
</feature>
<dbReference type="OrthoDB" id="9763537at2"/>
<evidence type="ECO:0000313" key="11">
    <source>
        <dbReference type="Proteomes" id="UP000265768"/>
    </source>
</evidence>
<feature type="compositionally biased region" description="Low complexity" evidence="7">
    <location>
        <begin position="142"/>
        <end position="160"/>
    </location>
</feature>
<dbReference type="Gene3D" id="3.20.20.80">
    <property type="entry name" value="Glycosidases"/>
    <property type="match status" value="1"/>
</dbReference>
<reference evidence="10 11" key="1">
    <citation type="submission" date="2018-09" db="EMBL/GenBank/DDBJ databases">
        <title>YIM 75507 draft genome.</title>
        <authorList>
            <person name="Tang S."/>
            <person name="Feng Y."/>
        </authorList>
    </citation>
    <scope>NUCLEOTIDE SEQUENCE [LARGE SCALE GENOMIC DNA]</scope>
    <source>
        <strain evidence="10 11">YIM 75507</strain>
    </source>
</reference>
<sequence length="562" mass="60031">MSENVPLVPLPQRVRAEGAGFRPHAPLRVAVPSEDLRRLGEVVAELIARLHGLDATVQVGDPEAGESADLVLALGTPEEAAGLAPAGGLDPLGGADGGPDARERHELTVTPAGARVIAAAPEGLFRGATAFAQLLRPAAPGVSGPAADAPGAAGTAEPGASRTGRAGFEAPGVRVADGPGLAWRGLSLDVVRRFFPVEQVERVIDLLALYRFNVLHLHLTDSQAWRLEIPGWPRLTDPAHWVEGTGNGDGPQHYTRADFRRIVEYAAERFVTVIPEIDMPGHTMAAVRAYPELGGDAAHPLLSYLDPREAAGFAGDVLREVAALTPGPYLHIGGDEAFGMPDEPYGEFVARALRIVRELGKRPVAWQEAARSGALGPGDVAQGWIAPDHRFDADELRARIPEEYHPLVDVVAESFARAPGDLPAAVAAGTPVLASTSAYLYLDRPYAEDSLLPEQTARRGAVGHESYEPRSTREMYGWHPSAVPGLPDGTRLAGVEAAIWCETVSGFADLAFLLLPRLPGVAEKAWNPEATPWEGYRARLAAHPAWWERLGWHDHYRSADLA</sequence>
<evidence type="ECO:0000256" key="1">
    <source>
        <dbReference type="ARBA" id="ARBA00001231"/>
    </source>
</evidence>
<accession>A0A3A4ANF6</accession>
<dbReference type="InterPro" id="IPR029018">
    <property type="entry name" value="Hex-like_dom2"/>
</dbReference>
<evidence type="ECO:0000256" key="5">
    <source>
        <dbReference type="ARBA" id="ARBA00023295"/>
    </source>
</evidence>
<feature type="active site" description="Proton donor" evidence="6">
    <location>
        <position position="336"/>
    </location>
</feature>
<dbReference type="SUPFAM" id="SSF55545">
    <property type="entry name" value="beta-N-acetylhexosaminidase-like domain"/>
    <property type="match status" value="1"/>
</dbReference>
<dbReference type="InterPro" id="IPR015883">
    <property type="entry name" value="Glyco_hydro_20_cat"/>
</dbReference>
<evidence type="ECO:0000256" key="3">
    <source>
        <dbReference type="ARBA" id="ARBA00012663"/>
    </source>
</evidence>
<dbReference type="Pfam" id="PF00728">
    <property type="entry name" value="Glyco_hydro_20"/>
    <property type="match status" value="2"/>
</dbReference>
<evidence type="ECO:0000256" key="7">
    <source>
        <dbReference type="SAM" id="MobiDB-lite"/>
    </source>
</evidence>
<organism evidence="10 11">
    <name type="scientific">Bailinhaonella thermotolerans</name>
    <dbReference type="NCBI Taxonomy" id="1070861"/>
    <lineage>
        <taxon>Bacteria</taxon>
        <taxon>Bacillati</taxon>
        <taxon>Actinomycetota</taxon>
        <taxon>Actinomycetes</taxon>
        <taxon>Streptosporangiales</taxon>
        <taxon>Streptosporangiaceae</taxon>
        <taxon>Bailinhaonella</taxon>
    </lineage>
</organism>
<dbReference type="EC" id="3.2.1.52" evidence="3"/>
<comment type="similarity">
    <text evidence="2">Belongs to the glycosyl hydrolase 20 family.</text>
</comment>
<dbReference type="EMBL" id="QZEY01000010">
    <property type="protein sequence ID" value="RJL30079.1"/>
    <property type="molecule type" value="Genomic_DNA"/>
</dbReference>
<gene>
    <name evidence="10" type="ORF">D5H75_24450</name>
</gene>
<dbReference type="InterPro" id="IPR025705">
    <property type="entry name" value="Beta_hexosaminidase_sua/sub"/>
</dbReference>
<keyword evidence="5" id="KW-0326">Glycosidase</keyword>
<proteinExistence type="inferred from homology"/>
<dbReference type="GO" id="GO:0016020">
    <property type="term" value="C:membrane"/>
    <property type="evidence" value="ECO:0007669"/>
    <property type="project" value="TreeGrafter"/>
</dbReference>
<dbReference type="GO" id="GO:0030203">
    <property type="term" value="P:glycosaminoglycan metabolic process"/>
    <property type="evidence" value="ECO:0007669"/>
    <property type="project" value="TreeGrafter"/>
</dbReference>
<protein>
    <recommendedName>
        <fullName evidence="3">beta-N-acetylhexosaminidase</fullName>
        <ecNumber evidence="3">3.2.1.52</ecNumber>
    </recommendedName>
</protein>
<keyword evidence="11" id="KW-1185">Reference proteome</keyword>
<feature type="region of interest" description="Disordered" evidence="7">
    <location>
        <begin position="142"/>
        <end position="166"/>
    </location>
</feature>
<dbReference type="Pfam" id="PF02838">
    <property type="entry name" value="Glyco_hydro_20b"/>
    <property type="match status" value="1"/>
</dbReference>
<comment type="catalytic activity">
    <reaction evidence="1">
        <text>Hydrolysis of terminal non-reducing N-acetyl-D-hexosamine residues in N-acetyl-beta-D-hexosaminides.</text>
        <dbReference type="EC" id="3.2.1.52"/>
    </reaction>
</comment>
<evidence type="ECO:0000256" key="4">
    <source>
        <dbReference type="ARBA" id="ARBA00022801"/>
    </source>
</evidence>
<feature type="domain" description="Beta-hexosaminidase bacterial type N-terminal" evidence="9">
    <location>
        <begin position="6"/>
        <end position="139"/>
    </location>
</feature>
<evidence type="ECO:0000256" key="6">
    <source>
        <dbReference type="PIRSR" id="PIRSR625705-1"/>
    </source>
</evidence>
<dbReference type="SUPFAM" id="SSF51445">
    <property type="entry name" value="(Trans)glycosidases"/>
    <property type="match status" value="1"/>
</dbReference>
<comment type="caution">
    <text evidence="10">The sequence shown here is derived from an EMBL/GenBank/DDBJ whole genome shotgun (WGS) entry which is preliminary data.</text>
</comment>
<dbReference type="Gene3D" id="3.30.379.10">
    <property type="entry name" value="Chitobiase/beta-hexosaminidase domain 2-like"/>
    <property type="match status" value="1"/>
</dbReference>
<name>A0A3A4ANF6_9ACTN</name>
<dbReference type="Proteomes" id="UP000265768">
    <property type="component" value="Unassembled WGS sequence"/>
</dbReference>
<feature type="domain" description="Glycoside hydrolase family 20 catalytic" evidence="8">
    <location>
        <begin position="347"/>
        <end position="528"/>
    </location>
</feature>